<reference evidence="2 3" key="1">
    <citation type="submission" date="2017-07" db="EMBL/GenBank/DDBJ databases">
        <title>Thauera sp. KNDSS-Mac4 genome sequence and assembly.</title>
        <authorList>
            <person name="Mayilraj S."/>
        </authorList>
    </citation>
    <scope>NUCLEOTIDE SEQUENCE [LARGE SCALE GENOMIC DNA]</scope>
    <source>
        <strain evidence="2 3">KNDSS-Mac4</strain>
    </source>
</reference>
<keyword evidence="3" id="KW-1185">Reference proteome</keyword>
<feature type="domain" description="YgjP-like metallopeptidase" evidence="1">
    <location>
        <begin position="36"/>
        <end position="237"/>
    </location>
</feature>
<dbReference type="Proteomes" id="UP000215181">
    <property type="component" value="Unassembled WGS sequence"/>
</dbReference>
<dbReference type="EMBL" id="NOIH01000009">
    <property type="protein sequence ID" value="OYD54095.1"/>
    <property type="molecule type" value="Genomic_DNA"/>
</dbReference>
<organism evidence="2 3">
    <name type="scientific">Thauera propionica</name>
    <dbReference type="NCBI Taxonomy" id="2019431"/>
    <lineage>
        <taxon>Bacteria</taxon>
        <taxon>Pseudomonadati</taxon>
        <taxon>Pseudomonadota</taxon>
        <taxon>Betaproteobacteria</taxon>
        <taxon>Rhodocyclales</taxon>
        <taxon>Zoogloeaceae</taxon>
        <taxon>Thauera</taxon>
    </lineage>
</organism>
<proteinExistence type="predicted"/>
<gene>
    <name evidence="2" type="ORF">CGK74_09515</name>
</gene>
<evidence type="ECO:0000313" key="2">
    <source>
        <dbReference type="EMBL" id="OYD54095.1"/>
    </source>
</evidence>
<dbReference type="Pfam" id="PF01863">
    <property type="entry name" value="YgjP-like"/>
    <property type="match status" value="1"/>
</dbReference>
<dbReference type="CDD" id="cd07344">
    <property type="entry name" value="M48_yhfN_like"/>
    <property type="match status" value="1"/>
</dbReference>
<accession>A0A235F0A2</accession>
<keyword evidence="2" id="KW-0378">Hydrolase</keyword>
<evidence type="ECO:0000313" key="3">
    <source>
        <dbReference type="Proteomes" id="UP000215181"/>
    </source>
</evidence>
<dbReference type="GO" id="GO:0016787">
    <property type="term" value="F:hydrolase activity"/>
    <property type="evidence" value="ECO:0007669"/>
    <property type="project" value="UniProtKB-KW"/>
</dbReference>
<dbReference type="InterPro" id="IPR002725">
    <property type="entry name" value="YgjP-like_metallopeptidase"/>
</dbReference>
<name>A0A235F0A2_9RHOO</name>
<dbReference type="RefSeq" id="WP_094268253.1">
    <property type="nucleotide sequence ID" value="NZ_NOIH01000009.1"/>
</dbReference>
<dbReference type="InterPro" id="IPR053136">
    <property type="entry name" value="UTP_pyrophosphatase-like"/>
</dbReference>
<dbReference type="PANTHER" id="PTHR30399">
    <property type="entry name" value="UNCHARACTERIZED PROTEIN YGJP"/>
    <property type="match status" value="1"/>
</dbReference>
<dbReference type="AlphaFoldDB" id="A0A235F0A2"/>
<dbReference type="Gene3D" id="3.30.2010.10">
    <property type="entry name" value="Metalloproteases ('zincins'), catalytic domain"/>
    <property type="match status" value="1"/>
</dbReference>
<protein>
    <submittedName>
        <fullName evidence="2">Hydrolase</fullName>
    </submittedName>
</protein>
<dbReference type="OrthoDB" id="9811177at2"/>
<sequence length="260" mass="29265">MNLARRGGTPASEEPHHLDIEGTWVQLVLRRSARRSFALQVDHRGARVSVPLRTPMVEVERFVRGHGAWLLDRLRRSADRPQAPTLVPADGVELPLFGRPLRLRHVDARRAQWRLAADGVEELHLPSAVDATLAVRKALQARALAWYRGRVEEFCHRLGLPVPPVRLSSARTRWGSCSSLSGIRLHWRLIHLVPELIDYVVAHEVAHLREMNHSPRFWAVVESVYPAWREARARLRAAALTLPVIGAAEAADAGFIDSED</sequence>
<evidence type="ECO:0000259" key="1">
    <source>
        <dbReference type="Pfam" id="PF01863"/>
    </source>
</evidence>
<dbReference type="PANTHER" id="PTHR30399:SF1">
    <property type="entry name" value="UTP PYROPHOSPHATASE"/>
    <property type="match status" value="1"/>
</dbReference>
<comment type="caution">
    <text evidence="2">The sequence shown here is derived from an EMBL/GenBank/DDBJ whole genome shotgun (WGS) entry which is preliminary data.</text>
</comment>